<dbReference type="EMBL" id="MLJW01000097">
    <property type="protein sequence ID" value="OIR00266.1"/>
    <property type="molecule type" value="Genomic_DNA"/>
</dbReference>
<evidence type="ECO:0000256" key="1">
    <source>
        <dbReference type="SAM" id="MobiDB-lite"/>
    </source>
</evidence>
<feature type="compositionally biased region" description="Low complexity" evidence="1">
    <location>
        <begin position="143"/>
        <end position="167"/>
    </location>
</feature>
<dbReference type="Gene3D" id="3.30.1460.40">
    <property type="entry name" value="[NiFe]-hydrogenase assembly chaperone, HybE"/>
    <property type="match status" value="1"/>
</dbReference>
<comment type="caution">
    <text evidence="2">The sequence shown here is derived from an EMBL/GenBank/DDBJ whole genome shotgun (WGS) entry which is preliminary data.</text>
</comment>
<evidence type="ECO:0000313" key="2">
    <source>
        <dbReference type="EMBL" id="OIR00266.1"/>
    </source>
</evidence>
<feature type="region of interest" description="Disordered" evidence="1">
    <location>
        <begin position="140"/>
        <end position="167"/>
    </location>
</feature>
<dbReference type="NCBIfam" id="TIGR03993">
    <property type="entry name" value="hydrog_HybE"/>
    <property type="match status" value="1"/>
</dbReference>
<dbReference type="InterPro" id="IPR038530">
    <property type="entry name" value="NiFe-hyd_HybE_sf"/>
</dbReference>
<sequence length="167" mass="17564">MSTNAHIGPIGRSLEDAYSHVQNTHMLGLPIVNPALRVEAVGLREWDGLCVGVIVTPWCMNVFALSLPGGRELPPAQVGTTRVMDLPTGSYGLLAAHLPQVGHHLSGSLFSPMDAFASQEQAVAAARDALALMFDTDTDDKPAAAQPEAAPAGIASRRGFLLGRSSR</sequence>
<gene>
    <name evidence="2" type="primary">hybE_2</name>
    <name evidence="2" type="ORF">GALL_177240</name>
</gene>
<proteinExistence type="predicted"/>
<dbReference type="Pfam" id="PF11939">
    <property type="entry name" value="NiFe-hyd_HybE"/>
    <property type="match status" value="1"/>
</dbReference>
<protein>
    <submittedName>
        <fullName evidence="2">Hydrogenase-2 operon protein HybE</fullName>
    </submittedName>
</protein>
<dbReference type="InterPro" id="IPR023994">
    <property type="entry name" value="NiFe-hyd_HybE"/>
</dbReference>
<name>A0A1J5RWR4_9ZZZZ</name>
<organism evidence="2">
    <name type="scientific">mine drainage metagenome</name>
    <dbReference type="NCBI Taxonomy" id="410659"/>
    <lineage>
        <taxon>unclassified sequences</taxon>
        <taxon>metagenomes</taxon>
        <taxon>ecological metagenomes</taxon>
    </lineage>
</organism>
<accession>A0A1J5RWR4</accession>
<reference evidence="2" key="1">
    <citation type="submission" date="2016-10" db="EMBL/GenBank/DDBJ databases">
        <title>Sequence of Gallionella enrichment culture.</title>
        <authorList>
            <person name="Poehlein A."/>
            <person name="Muehling M."/>
            <person name="Daniel R."/>
        </authorList>
    </citation>
    <scope>NUCLEOTIDE SEQUENCE</scope>
</reference>
<dbReference type="AlphaFoldDB" id="A0A1J5RWR4"/>